<dbReference type="EMBL" id="JAUDZG010000004">
    <property type="protein sequence ID" value="KAK3305822.1"/>
    <property type="molecule type" value="Genomic_DNA"/>
</dbReference>
<keyword evidence="1" id="KW-0472">Membrane</keyword>
<reference evidence="2" key="1">
    <citation type="journal article" date="2023" name="Mol. Phylogenet. Evol.">
        <title>Genome-scale phylogeny and comparative genomics of the fungal order Sordariales.</title>
        <authorList>
            <person name="Hensen N."/>
            <person name="Bonometti L."/>
            <person name="Westerberg I."/>
            <person name="Brannstrom I.O."/>
            <person name="Guillou S."/>
            <person name="Cros-Aarteil S."/>
            <person name="Calhoun S."/>
            <person name="Haridas S."/>
            <person name="Kuo A."/>
            <person name="Mondo S."/>
            <person name="Pangilinan J."/>
            <person name="Riley R."/>
            <person name="LaButti K."/>
            <person name="Andreopoulos B."/>
            <person name="Lipzen A."/>
            <person name="Chen C."/>
            <person name="Yan M."/>
            <person name="Daum C."/>
            <person name="Ng V."/>
            <person name="Clum A."/>
            <person name="Steindorff A."/>
            <person name="Ohm R.A."/>
            <person name="Martin F."/>
            <person name="Silar P."/>
            <person name="Natvig D.O."/>
            <person name="Lalanne C."/>
            <person name="Gautier V."/>
            <person name="Ament-Velasquez S.L."/>
            <person name="Kruys A."/>
            <person name="Hutchinson M.I."/>
            <person name="Powell A.J."/>
            <person name="Barry K."/>
            <person name="Miller A.N."/>
            <person name="Grigoriev I.V."/>
            <person name="Debuchy R."/>
            <person name="Gladieux P."/>
            <person name="Hiltunen Thoren M."/>
            <person name="Johannesson H."/>
        </authorList>
    </citation>
    <scope>NUCLEOTIDE SEQUENCE</scope>
    <source>
        <strain evidence="2">CBS 333.67</strain>
    </source>
</reference>
<feature type="transmembrane region" description="Helical" evidence="1">
    <location>
        <begin position="41"/>
        <end position="59"/>
    </location>
</feature>
<organism evidence="2 3">
    <name type="scientific">Chaetomium strumarium</name>
    <dbReference type="NCBI Taxonomy" id="1170767"/>
    <lineage>
        <taxon>Eukaryota</taxon>
        <taxon>Fungi</taxon>
        <taxon>Dikarya</taxon>
        <taxon>Ascomycota</taxon>
        <taxon>Pezizomycotina</taxon>
        <taxon>Sordariomycetes</taxon>
        <taxon>Sordariomycetidae</taxon>
        <taxon>Sordariales</taxon>
        <taxon>Chaetomiaceae</taxon>
        <taxon>Chaetomium</taxon>
    </lineage>
</organism>
<proteinExistence type="predicted"/>
<evidence type="ECO:0000256" key="1">
    <source>
        <dbReference type="SAM" id="Phobius"/>
    </source>
</evidence>
<sequence length="151" mass="17138">MFLQRTTGRFEVLYQVVWLPFRTLTVIFGQKSYDCLNFRSLRLLGVLLLSPWLVCWYAAGFQRFAERDYLIKVKRSGCPLFLSIAAHGLNSKLYGHGKDTDGQESWEQLIVSAPSPSSCQLSTPLVRYHTTPVRGDKFFALKAGRTGTLDV</sequence>
<dbReference type="RefSeq" id="XP_062721602.1">
    <property type="nucleotide sequence ID" value="XM_062862676.1"/>
</dbReference>
<protein>
    <submittedName>
        <fullName evidence="2">Uncharacterized protein</fullName>
    </submittedName>
</protein>
<evidence type="ECO:0000313" key="3">
    <source>
        <dbReference type="Proteomes" id="UP001273166"/>
    </source>
</evidence>
<dbReference type="Proteomes" id="UP001273166">
    <property type="component" value="Unassembled WGS sequence"/>
</dbReference>
<accession>A0AAJ0M1T8</accession>
<evidence type="ECO:0000313" key="2">
    <source>
        <dbReference type="EMBL" id="KAK3305822.1"/>
    </source>
</evidence>
<comment type="caution">
    <text evidence="2">The sequence shown here is derived from an EMBL/GenBank/DDBJ whole genome shotgun (WGS) entry which is preliminary data.</text>
</comment>
<dbReference type="GeneID" id="87881505"/>
<keyword evidence="1" id="KW-0812">Transmembrane</keyword>
<keyword evidence="1" id="KW-1133">Transmembrane helix</keyword>
<gene>
    <name evidence="2" type="ORF">B0T15DRAFT_211246</name>
</gene>
<reference evidence="2" key="2">
    <citation type="submission" date="2023-06" db="EMBL/GenBank/DDBJ databases">
        <authorList>
            <consortium name="Lawrence Berkeley National Laboratory"/>
            <person name="Mondo S.J."/>
            <person name="Hensen N."/>
            <person name="Bonometti L."/>
            <person name="Westerberg I."/>
            <person name="Brannstrom I.O."/>
            <person name="Guillou S."/>
            <person name="Cros-Aarteil S."/>
            <person name="Calhoun S."/>
            <person name="Haridas S."/>
            <person name="Kuo A."/>
            <person name="Pangilinan J."/>
            <person name="Riley R."/>
            <person name="Labutti K."/>
            <person name="Andreopoulos B."/>
            <person name="Lipzen A."/>
            <person name="Chen C."/>
            <person name="Yanf M."/>
            <person name="Daum C."/>
            <person name="Ng V."/>
            <person name="Clum A."/>
            <person name="Steindorff A."/>
            <person name="Ohm R."/>
            <person name="Martin F."/>
            <person name="Silar P."/>
            <person name="Natvig D."/>
            <person name="Lalanne C."/>
            <person name="Gautier V."/>
            <person name="Ament-Velasquez S.L."/>
            <person name="Kruys A."/>
            <person name="Hutchinson M.I."/>
            <person name="Powell A.J."/>
            <person name="Barry K."/>
            <person name="Miller A.N."/>
            <person name="Grigoriev I.V."/>
            <person name="Debuchy R."/>
            <person name="Gladieux P."/>
            <person name="Thoren M.H."/>
            <person name="Johannesson H."/>
        </authorList>
    </citation>
    <scope>NUCLEOTIDE SEQUENCE</scope>
    <source>
        <strain evidence="2">CBS 333.67</strain>
    </source>
</reference>
<keyword evidence="3" id="KW-1185">Reference proteome</keyword>
<name>A0AAJ0M1T8_9PEZI</name>
<dbReference type="AlphaFoldDB" id="A0AAJ0M1T8"/>